<evidence type="ECO:0008006" key="4">
    <source>
        <dbReference type="Google" id="ProtNLM"/>
    </source>
</evidence>
<dbReference type="OrthoDB" id="142896at2157"/>
<feature type="transmembrane region" description="Helical" evidence="1">
    <location>
        <begin position="20"/>
        <end position="36"/>
    </location>
</feature>
<dbReference type="KEGG" id="msw:MSSIT_3018"/>
<protein>
    <recommendedName>
        <fullName evidence="4">Glycosyltransferase RgtA/B/C/D-like domain-containing protein</fullName>
    </recommendedName>
</protein>
<reference evidence="2 3" key="1">
    <citation type="submission" date="2014-07" db="EMBL/GenBank/DDBJ databases">
        <title>Methanogenic archaea and the global carbon cycle.</title>
        <authorList>
            <person name="Henriksen J.R."/>
            <person name="Luke J."/>
            <person name="Reinhart S."/>
            <person name="Benedict M.N."/>
            <person name="Youngblut N.D."/>
            <person name="Metcalf M.E."/>
            <person name="Whitaker R.J."/>
            <person name="Metcalf W.W."/>
        </authorList>
    </citation>
    <scope>NUCLEOTIDE SEQUENCE [LARGE SCALE GENOMIC DNA]</scope>
    <source>
        <strain evidence="2 3">T4/M</strain>
    </source>
</reference>
<evidence type="ECO:0000313" key="2">
    <source>
        <dbReference type="EMBL" id="AKB29737.1"/>
    </source>
</evidence>
<sequence length="534" mass="60884">MQENSSSNSDVQYNPSRKTKFLLMGLLLILNIVMRIPSIPHEKGYDSFFIHSLANSVSNAGVAGWWINWMSVFGLYPYSYASAVPFTLSGMSQLTGIRMEIVILLFCIILGLFSIFASYSLATVLYDNFLHRFLFAAIFSLTAGTMNLTTWEITTRAQIVVFLPFLIYLAFKIVKRFKLRFILLFIITALLLLATHHFVYIAMFYSGVIVLTTLVYEVCRRNNFLNTKKVTLRKVNLNYIYISISFLLIISIFLFGSKLGLINAGSRYSWIIDIGIITGRNAGIIFPLSVGGLTYLVLKKDKLSEEWAILICLLPTLIFSFNQTYGYMTTYLFATLLGSVGLLNIIKNEERNSKIVVIIVITVLIANVTFSTFFAHYRLGLKGGYSDWYMKDDTYLTGEWIRNHISQDKIAVDNGFESDRLAASYGGKPIKYADDILNYINGLVTLDQNNIVKNSPFSKEFYFDNPYVLNTDSSGVLNWISLFPITDKRAEEFLGRVDVSYYYEDANIYNTLFNSLPGNKNRVYDCGRMRLWTN</sequence>
<feature type="transmembrane region" description="Helical" evidence="1">
    <location>
        <begin position="200"/>
        <end position="219"/>
    </location>
</feature>
<accession>A0A0E3P792</accession>
<dbReference type="AlphaFoldDB" id="A0A0E3P792"/>
<feature type="transmembrane region" description="Helical" evidence="1">
    <location>
        <begin position="268"/>
        <end position="298"/>
    </location>
</feature>
<feature type="transmembrane region" description="Helical" evidence="1">
    <location>
        <begin position="177"/>
        <end position="194"/>
    </location>
</feature>
<dbReference type="PATRIC" id="fig|1434120.4.peg.3919"/>
<dbReference type="EMBL" id="CP009506">
    <property type="protein sequence ID" value="AKB29737.1"/>
    <property type="molecule type" value="Genomic_DNA"/>
</dbReference>
<feature type="transmembrane region" description="Helical" evidence="1">
    <location>
        <begin position="101"/>
        <end position="122"/>
    </location>
</feature>
<feature type="transmembrane region" description="Helical" evidence="1">
    <location>
        <begin position="355"/>
        <end position="377"/>
    </location>
</feature>
<gene>
    <name evidence="2" type="ORF">MSSIT_3018</name>
</gene>
<evidence type="ECO:0000313" key="3">
    <source>
        <dbReference type="Proteomes" id="UP000033111"/>
    </source>
</evidence>
<keyword evidence="1" id="KW-0472">Membrane</keyword>
<feature type="transmembrane region" description="Helical" evidence="1">
    <location>
        <begin position="328"/>
        <end position="346"/>
    </location>
</feature>
<dbReference type="RefSeq" id="WP_048173539.1">
    <property type="nucleotide sequence ID" value="NZ_CP009506.1"/>
</dbReference>
<dbReference type="HOGENOM" id="CLU_526416_0_0_2"/>
<dbReference type="GeneID" id="24861919"/>
<feature type="transmembrane region" description="Helical" evidence="1">
    <location>
        <begin position="153"/>
        <end position="170"/>
    </location>
</feature>
<keyword evidence="1" id="KW-1133">Transmembrane helix</keyword>
<keyword evidence="3" id="KW-1185">Reference proteome</keyword>
<evidence type="ECO:0000256" key="1">
    <source>
        <dbReference type="SAM" id="Phobius"/>
    </source>
</evidence>
<feature type="transmembrane region" description="Helical" evidence="1">
    <location>
        <begin position="239"/>
        <end position="256"/>
    </location>
</feature>
<proteinExistence type="predicted"/>
<name>A0A0E3P792_9EURY</name>
<keyword evidence="1" id="KW-0812">Transmembrane</keyword>
<organism evidence="2 3">
    <name type="scientific">Methanosarcina siciliae T4/M</name>
    <dbReference type="NCBI Taxonomy" id="1434120"/>
    <lineage>
        <taxon>Archaea</taxon>
        <taxon>Methanobacteriati</taxon>
        <taxon>Methanobacteriota</taxon>
        <taxon>Stenosarchaea group</taxon>
        <taxon>Methanomicrobia</taxon>
        <taxon>Methanosarcinales</taxon>
        <taxon>Methanosarcinaceae</taxon>
        <taxon>Methanosarcina</taxon>
    </lineage>
</organism>
<feature type="transmembrane region" description="Helical" evidence="1">
    <location>
        <begin position="305"/>
        <end position="322"/>
    </location>
</feature>
<dbReference type="Proteomes" id="UP000033111">
    <property type="component" value="Chromosome"/>
</dbReference>